<reference evidence="1 2" key="2">
    <citation type="journal article" date="2022" name="Mol. Ecol. Resour.">
        <title>The genomes of chicory, endive, great burdock and yacon provide insights into Asteraceae paleo-polyploidization history and plant inulin production.</title>
        <authorList>
            <person name="Fan W."/>
            <person name="Wang S."/>
            <person name="Wang H."/>
            <person name="Wang A."/>
            <person name="Jiang F."/>
            <person name="Liu H."/>
            <person name="Zhao H."/>
            <person name="Xu D."/>
            <person name="Zhang Y."/>
        </authorList>
    </citation>
    <scope>NUCLEOTIDE SEQUENCE [LARGE SCALE GENOMIC DNA]</scope>
    <source>
        <strain evidence="2">cv. Yunnan</strain>
        <tissue evidence="1">Leaves</tissue>
    </source>
</reference>
<accession>A0ACB8YE17</accession>
<sequence length="158" mass="16945">MKTKTNADSDATAVEAKTVVASDIGAGVGGSAAETVETAIIMIIITAKSLVICIASMIDSSGGGNRVIRKLDFIGENVFEYNGQWREKIVTARNFEITFGRCDVGGTQLSLGHYWSSIPFSVDDLSKSMDQTNIADIEPPPFIRDNSGFSFLLSRAES</sequence>
<gene>
    <name evidence="1" type="ORF">L1987_83955</name>
</gene>
<protein>
    <submittedName>
        <fullName evidence="1">Uncharacterized protein</fullName>
    </submittedName>
</protein>
<comment type="caution">
    <text evidence="1">The sequence shown here is derived from an EMBL/GenBank/DDBJ whole genome shotgun (WGS) entry which is preliminary data.</text>
</comment>
<evidence type="ECO:0000313" key="1">
    <source>
        <dbReference type="EMBL" id="KAI3683452.1"/>
    </source>
</evidence>
<dbReference type="EMBL" id="CM042045">
    <property type="protein sequence ID" value="KAI3683452.1"/>
    <property type="molecule type" value="Genomic_DNA"/>
</dbReference>
<organism evidence="1 2">
    <name type="scientific">Smallanthus sonchifolius</name>
    <dbReference type="NCBI Taxonomy" id="185202"/>
    <lineage>
        <taxon>Eukaryota</taxon>
        <taxon>Viridiplantae</taxon>
        <taxon>Streptophyta</taxon>
        <taxon>Embryophyta</taxon>
        <taxon>Tracheophyta</taxon>
        <taxon>Spermatophyta</taxon>
        <taxon>Magnoliopsida</taxon>
        <taxon>eudicotyledons</taxon>
        <taxon>Gunneridae</taxon>
        <taxon>Pentapetalae</taxon>
        <taxon>asterids</taxon>
        <taxon>campanulids</taxon>
        <taxon>Asterales</taxon>
        <taxon>Asteraceae</taxon>
        <taxon>Asteroideae</taxon>
        <taxon>Heliantheae alliance</taxon>
        <taxon>Millerieae</taxon>
        <taxon>Smallanthus</taxon>
    </lineage>
</organism>
<evidence type="ECO:0000313" key="2">
    <source>
        <dbReference type="Proteomes" id="UP001056120"/>
    </source>
</evidence>
<name>A0ACB8YE17_9ASTR</name>
<proteinExistence type="predicted"/>
<reference evidence="2" key="1">
    <citation type="journal article" date="2022" name="Mol. Ecol. Resour.">
        <title>The genomes of chicory, endive, great burdock and yacon provide insights into Asteraceae palaeo-polyploidization history and plant inulin production.</title>
        <authorList>
            <person name="Fan W."/>
            <person name="Wang S."/>
            <person name="Wang H."/>
            <person name="Wang A."/>
            <person name="Jiang F."/>
            <person name="Liu H."/>
            <person name="Zhao H."/>
            <person name="Xu D."/>
            <person name="Zhang Y."/>
        </authorList>
    </citation>
    <scope>NUCLEOTIDE SEQUENCE [LARGE SCALE GENOMIC DNA]</scope>
    <source>
        <strain evidence="2">cv. Yunnan</strain>
    </source>
</reference>
<keyword evidence="2" id="KW-1185">Reference proteome</keyword>
<dbReference type="Proteomes" id="UP001056120">
    <property type="component" value="Linkage Group LG28"/>
</dbReference>